<evidence type="ECO:0000313" key="1">
    <source>
        <dbReference type="EMBL" id="MED6172125.1"/>
    </source>
</evidence>
<dbReference type="EMBL" id="JASCZI010151334">
    <property type="protein sequence ID" value="MED6172125.1"/>
    <property type="molecule type" value="Genomic_DNA"/>
</dbReference>
<dbReference type="Proteomes" id="UP001341840">
    <property type="component" value="Unassembled WGS sequence"/>
</dbReference>
<name>A0ABU6VEL8_9FABA</name>
<protein>
    <submittedName>
        <fullName evidence="1">Uncharacterized protein</fullName>
    </submittedName>
</protein>
<accession>A0ABU6VEL8</accession>
<comment type="caution">
    <text evidence="1">The sequence shown here is derived from an EMBL/GenBank/DDBJ whole genome shotgun (WGS) entry which is preliminary data.</text>
</comment>
<sequence>MRRFAFILGISSHSRCQLDGFEQRKFPLVERWAGYSMSRDSKEPRVRTWRWILNSVGTHDVKWTPYADPELQNLVPSFVTESEEFVVLCNR</sequence>
<keyword evidence="2" id="KW-1185">Reference proteome</keyword>
<organism evidence="1 2">
    <name type="scientific">Stylosanthes scabra</name>
    <dbReference type="NCBI Taxonomy" id="79078"/>
    <lineage>
        <taxon>Eukaryota</taxon>
        <taxon>Viridiplantae</taxon>
        <taxon>Streptophyta</taxon>
        <taxon>Embryophyta</taxon>
        <taxon>Tracheophyta</taxon>
        <taxon>Spermatophyta</taxon>
        <taxon>Magnoliopsida</taxon>
        <taxon>eudicotyledons</taxon>
        <taxon>Gunneridae</taxon>
        <taxon>Pentapetalae</taxon>
        <taxon>rosids</taxon>
        <taxon>fabids</taxon>
        <taxon>Fabales</taxon>
        <taxon>Fabaceae</taxon>
        <taxon>Papilionoideae</taxon>
        <taxon>50 kb inversion clade</taxon>
        <taxon>dalbergioids sensu lato</taxon>
        <taxon>Dalbergieae</taxon>
        <taxon>Pterocarpus clade</taxon>
        <taxon>Stylosanthes</taxon>
    </lineage>
</organism>
<gene>
    <name evidence="1" type="ORF">PIB30_047142</name>
</gene>
<evidence type="ECO:0000313" key="2">
    <source>
        <dbReference type="Proteomes" id="UP001341840"/>
    </source>
</evidence>
<reference evidence="1 2" key="1">
    <citation type="journal article" date="2023" name="Plants (Basel)">
        <title>Bridging the Gap: Combining Genomics and Transcriptomics Approaches to Understand Stylosanthes scabra, an Orphan Legume from the Brazilian Caatinga.</title>
        <authorList>
            <person name="Ferreira-Neto J.R.C."/>
            <person name="da Silva M.D."/>
            <person name="Binneck E."/>
            <person name="de Melo N.F."/>
            <person name="da Silva R.H."/>
            <person name="de Melo A.L.T.M."/>
            <person name="Pandolfi V."/>
            <person name="Bustamante F.O."/>
            <person name="Brasileiro-Vidal A.C."/>
            <person name="Benko-Iseppon A.M."/>
        </authorList>
    </citation>
    <scope>NUCLEOTIDE SEQUENCE [LARGE SCALE GENOMIC DNA]</scope>
    <source>
        <tissue evidence="1">Leaves</tissue>
    </source>
</reference>
<proteinExistence type="predicted"/>